<dbReference type="CDD" id="cd00211">
    <property type="entry name" value="PTS_IIA_fru"/>
    <property type="match status" value="1"/>
</dbReference>
<dbReference type="Pfam" id="PF00359">
    <property type="entry name" value="PTS_EIIA_2"/>
    <property type="match status" value="1"/>
</dbReference>
<dbReference type="GO" id="GO:0016301">
    <property type="term" value="F:kinase activity"/>
    <property type="evidence" value="ECO:0007669"/>
    <property type="project" value="UniProtKB-KW"/>
</dbReference>
<dbReference type="Proteomes" id="UP000237433">
    <property type="component" value="Unassembled WGS sequence"/>
</dbReference>
<keyword evidence="12" id="KW-0762">Sugar transport</keyword>
<evidence type="ECO:0000256" key="2">
    <source>
        <dbReference type="ARBA" id="ARBA00022448"/>
    </source>
</evidence>
<dbReference type="PROSITE" id="PS51094">
    <property type="entry name" value="PTS_EIIA_TYPE_2"/>
    <property type="match status" value="1"/>
</dbReference>
<evidence type="ECO:0000256" key="8">
    <source>
        <dbReference type="ARBA" id="ARBA00037387"/>
    </source>
</evidence>
<sequence length="151" mass="16601">MIEKVINPKLIQLAIKAVDWKDAIHQAAQPLIDNNDVTEHYVEGIIRSVKEYGPYFVIAPHVALAHAPSKDGAKKLAMGITTLVPGVNFSNPDNDPVKYIFTLSATDSTSHLKAMQELVQLLSDDAFYQVLDGAKVPQDIMNYVNKAVTTI</sequence>
<gene>
    <name evidence="13" type="ORF">ACX51_04560</name>
    <name evidence="12" type="ORF">QUF16_03515</name>
</gene>
<evidence type="ECO:0000313" key="14">
    <source>
        <dbReference type="Proteomes" id="UP000237433"/>
    </source>
</evidence>
<evidence type="ECO:0000313" key="15">
    <source>
        <dbReference type="Proteomes" id="UP001231451"/>
    </source>
</evidence>
<evidence type="ECO:0000313" key="12">
    <source>
        <dbReference type="EMBL" id="MDM7453417.1"/>
    </source>
</evidence>
<dbReference type="KEGG" id="lcz:LCAZH_2969"/>
<keyword evidence="4" id="KW-0597">Phosphoprotein</keyword>
<dbReference type="GO" id="GO:0009401">
    <property type="term" value="P:phosphoenolpyruvate-dependent sugar phosphotransferase system"/>
    <property type="evidence" value="ECO:0007669"/>
    <property type="project" value="UniProtKB-KW"/>
</dbReference>
<evidence type="ECO:0000259" key="11">
    <source>
        <dbReference type="PROSITE" id="PS51094"/>
    </source>
</evidence>
<proteinExistence type="predicted"/>
<dbReference type="KEGG" id="lcl:LOCK919_2961"/>
<evidence type="ECO:0000256" key="7">
    <source>
        <dbReference type="ARBA" id="ARBA00022777"/>
    </source>
</evidence>
<dbReference type="Proteomes" id="UP001231451">
    <property type="component" value="Unassembled WGS sequence"/>
</dbReference>
<dbReference type="InterPro" id="IPR016152">
    <property type="entry name" value="PTrfase/Anion_transptr"/>
</dbReference>
<evidence type="ECO:0000256" key="5">
    <source>
        <dbReference type="ARBA" id="ARBA00022679"/>
    </source>
</evidence>
<evidence type="ECO:0000256" key="3">
    <source>
        <dbReference type="ARBA" id="ARBA00022490"/>
    </source>
</evidence>
<feature type="domain" description="PTS EIIA type-2" evidence="11">
    <location>
        <begin position="4"/>
        <end position="147"/>
    </location>
</feature>
<dbReference type="OrthoDB" id="369398at2"/>
<comment type="subcellular location">
    <subcellularLocation>
        <location evidence="1">Cytoplasm</location>
    </subcellularLocation>
</comment>
<organism evidence="12 15">
    <name type="scientific">Lacticaseibacillus paracasei</name>
    <name type="common">Lactobacillus paracasei</name>
    <dbReference type="NCBI Taxonomy" id="1597"/>
    <lineage>
        <taxon>Bacteria</taxon>
        <taxon>Bacillati</taxon>
        <taxon>Bacillota</taxon>
        <taxon>Bacilli</taxon>
        <taxon>Lactobacillales</taxon>
        <taxon>Lactobacillaceae</taxon>
        <taxon>Lacticaseibacillus</taxon>
    </lineage>
</organism>
<dbReference type="PANTHER" id="PTHR36203:SF1">
    <property type="entry name" value="ASCORBATE-SPECIFIC PTS SYSTEM EIIA COMPONENT"/>
    <property type="match status" value="1"/>
</dbReference>
<dbReference type="PANTHER" id="PTHR36203">
    <property type="entry name" value="ASCORBATE-SPECIFIC PTS SYSTEM EIIA COMPONENT"/>
    <property type="match status" value="1"/>
</dbReference>
<dbReference type="Gene3D" id="3.40.930.10">
    <property type="entry name" value="Mannitol-specific EII, Chain A"/>
    <property type="match status" value="1"/>
</dbReference>
<keyword evidence="2" id="KW-0813">Transport</keyword>
<evidence type="ECO:0000256" key="1">
    <source>
        <dbReference type="ARBA" id="ARBA00004496"/>
    </source>
</evidence>
<comment type="function">
    <text evidence="8">The phosphoenolpyruvate-dependent sugar phosphotransferase system (sugar PTS), a major carbohydrate active transport system, catalyzes the phosphorylation of incoming sugar substrates concomitantly with their translocation across the cell membrane. The enzyme II UlaABC PTS system is involved in ascorbate transport.</text>
</comment>
<evidence type="ECO:0000313" key="13">
    <source>
        <dbReference type="EMBL" id="POE43789.1"/>
    </source>
</evidence>
<dbReference type="InterPro" id="IPR051351">
    <property type="entry name" value="Ascorbate-PTS_EIIA_comp"/>
</dbReference>
<accession>K6QIJ3</accession>
<dbReference type="AlphaFoldDB" id="A0A1J3BZW0"/>
<reference evidence="13 14" key="1">
    <citation type="journal article" date="2015" name="J. Am. Soc. Brew. Chem.">
        <title>Dissolved carbon dioxide selects for lactic acid bacteria able to grow in and spoil packaged beer.</title>
        <authorList>
            <person name="Bergsveinson J."/>
            <person name="Redekop A."/>
            <person name="Zoerb S."/>
            <person name="Ziola B."/>
        </authorList>
    </citation>
    <scope>NUCLEOTIDE SEQUENCE [LARGE SCALE GENOMIC DNA]</scope>
    <source>
        <strain evidence="13 14">CCC B1205</strain>
    </source>
</reference>
<accession>A0A0E2LZ58</accession>
<evidence type="ECO:0000256" key="6">
    <source>
        <dbReference type="ARBA" id="ARBA00022683"/>
    </source>
</evidence>
<keyword evidence="5" id="KW-0808">Transferase</keyword>
<protein>
    <recommendedName>
        <fullName evidence="9">Ascorbate-specific PTS system EIIA component</fullName>
    </recommendedName>
    <alternativeName>
        <fullName evidence="10">Ascorbate-specific phosphotransferase enzyme IIA component</fullName>
    </alternativeName>
</protein>
<dbReference type="InterPro" id="IPR002178">
    <property type="entry name" value="PTS_EIIA_type-2_dom"/>
</dbReference>
<dbReference type="EMBL" id="LGIY01000004">
    <property type="protein sequence ID" value="POE43789.1"/>
    <property type="molecule type" value="Genomic_DNA"/>
</dbReference>
<dbReference type="SUPFAM" id="SSF55804">
    <property type="entry name" value="Phoshotransferase/anion transport protein"/>
    <property type="match status" value="1"/>
</dbReference>
<dbReference type="GeneID" id="57091299"/>
<evidence type="ECO:0000256" key="4">
    <source>
        <dbReference type="ARBA" id="ARBA00022553"/>
    </source>
</evidence>
<keyword evidence="3" id="KW-0963">Cytoplasm</keyword>
<name>A0A1J3BZW0_LACPA</name>
<dbReference type="EMBL" id="JAUCBG010000002">
    <property type="protein sequence ID" value="MDM7453417.1"/>
    <property type="molecule type" value="Genomic_DNA"/>
</dbReference>
<dbReference type="GO" id="GO:0005737">
    <property type="term" value="C:cytoplasm"/>
    <property type="evidence" value="ECO:0007669"/>
    <property type="project" value="UniProtKB-SubCell"/>
</dbReference>
<accession>S4ZR54</accession>
<accession>A0A1J3BZW0</accession>
<keyword evidence="7" id="KW-0418">Kinase</keyword>
<reference evidence="12" key="2">
    <citation type="submission" date="2023-06" db="EMBL/GenBank/DDBJ databases">
        <title>Draft Genome Sequences of lactic acid bacteria strains isolated from fermented milk products.</title>
        <authorList>
            <person name="Elcheninov A.G."/>
            <person name="Klyukina A."/>
            <person name="Zayulina K.S."/>
            <person name="Gavirova L.A."/>
            <person name="Shcherbakova P.A."/>
            <person name="Shestakov A.I."/>
            <person name="Kublanov I.V."/>
            <person name="Kochetkova T.V."/>
        </authorList>
    </citation>
    <scope>NUCLEOTIDE SEQUENCE</scope>
    <source>
        <strain evidence="12">TOM.1374</strain>
    </source>
</reference>
<evidence type="ECO:0000256" key="10">
    <source>
        <dbReference type="ARBA" id="ARBA00042072"/>
    </source>
</evidence>
<keyword evidence="6" id="KW-0598">Phosphotransferase system</keyword>
<evidence type="ECO:0000256" key="9">
    <source>
        <dbReference type="ARBA" id="ARBA00041175"/>
    </source>
</evidence>
<comment type="caution">
    <text evidence="12">The sequence shown here is derived from an EMBL/GenBank/DDBJ whole genome shotgun (WGS) entry which is preliminary data.</text>
</comment>
<dbReference type="RefSeq" id="WP_003568005.1">
    <property type="nucleotide sequence ID" value="NC_014334.2"/>
</dbReference>